<comment type="caution">
    <text evidence="12">Lacks conserved residue(s) required for the propagation of feature annotation.</text>
</comment>
<dbReference type="AlphaFoldDB" id="A0A8X6IBR0"/>
<organism evidence="14 15">
    <name type="scientific">Trichonephila clavata</name>
    <name type="common">Joro spider</name>
    <name type="synonym">Nephila clavata</name>
    <dbReference type="NCBI Taxonomy" id="2740835"/>
    <lineage>
        <taxon>Eukaryota</taxon>
        <taxon>Metazoa</taxon>
        <taxon>Ecdysozoa</taxon>
        <taxon>Arthropoda</taxon>
        <taxon>Chelicerata</taxon>
        <taxon>Arachnida</taxon>
        <taxon>Araneae</taxon>
        <taxon>Araneomorphae</taxon>
        <taxon>Entelegynae</taxon>
        <taxon>Araneoidea</taxon>
        <taxon>Nephilidae</taxon>
        <taxon>Trichonephila</taxon>
    </lineage>
</organism>
<feature type="transmembrane region" description="Helical" evidence="12">
    <location>
        <begin position="249"/>
        <end position="274"/>
    </location>
</feature>
<keyword evidence="4" id="KW-1003">Cell membrane</keyword>
<dbReference type="OrthoDB" id="5867527at2759"/>
<keyword evidence="11 12" id="KW-0407">Ion channel</keyword>
<dbReference type="GO" id="GO:0034220">
    <property type="term" value="P:monoatomic ion transmembrane transport"/>
    <property type="evidence" value="ECO:0007669"/>
    <property type="project" value="UniProtKB-KW"/>
</dbReference>
<name>A0A8X6IBR0_TRICU</name>
<evidence type="ECO:0000256" key="3">
    <source>
        <dbReference type="ARBA" id="ARBA00022448"/>
    </source>
</evidence>
<evidence type="ECO:0000256" key="9">
    <source>
        <dbReference type="ARBA" id="ARBA00023065"/>
    </source>
</evidence>
<keyword evidence="3 12" id="KW-0813">Transport</keyword>
<evidence type="ECO:0000256" key="6">
    <source>
        <dbReference type="ARBA" id="ARBA00022868"/>
    </source>
</evidence>
<evidence type="ECO:0000256" key="10">
    <source>
        <dbReference type="ARBA" id="ARBA00023136"/>
    </source>
</evidence>
<keyword evidence="15" id="KW-1185">Reference proteome</keyword>
<dbReference type="PANTHER" id="PTHR11893:SF36">
    <property type="entry name" value="INNEXIN-5"/>
    <property type="match status" value="1"/>
</dbReference>
<evidence type="ECO:0000256" key="2">
    <source>
        <dbReference type="ARBA" id="ARBA00004651"/>
    </source>
</evidence>
<dbReference type="PROSITE" id="PS51013">
    <property type="entry name" value="PANNEXIN"/>
    <property type="match status" value="1"/>
</dbReference>
<reference evidence="14" key="1">
    <citation type="submission" date="2020-07" db="EMBL/GenBank/DDBJ databases">
        <title>Multicomponent nature underlies the extraordinary mechanical properties of spider dragline silk.</title>
        <authorList>
            <person name="Kono N."/>
            <person name="Nakamura H."/>
            <person name="Mori M."/>
            <person name="Yoshida Y."/>
            <person name="Ohtoshi R."/>
            <person name="Malay A.D."/>
            <person name="Moran D.A.P."/>
            <person name="Tomita M."/>
            <person name="Numata K."/>
            <person name="Arakawa K."/>
        </authorList>
    </citation>
    <scope>NUCLEOTIDE SEQUENCE</scope>
</reference>
<dbReference type="EMBL" id="BMAO01021415">
    <property type="protein sequence ID" value="GFQ74355.1"/>
    <property type="molecule type" value="Genomic_DNA"/>
</dbReference>
<feature type="transmembrane region" description="Helical" evidence="12">
    <location>
        <begin position="105"/>
        <end position="127"/>
    </location>
</feature>
<dbReference type="InterPro" id="IPR000990">
    <property type="entry name" value="Innexin"/>
</dbReference>
<comment type="caution">
    <text evidence="14">The sequence shown here is derived from an EMBL/GenBank/DDBJ whole genome shotgun (WGS) entry which is preliminary data.</text>
</comment>
<sequence length="373" mass="43585">MKMMRNAFVRLVPKKVLVENFVFHLHYRWTVILLLACSFVITCRLLLGHSFSCFDVGDYPQQLLETHCYSDAVYSLPVQLIKNHSPGSPPTTEPNVHGFRRYQNFYAWVNLLFLVQAFNFYLPHLLWKYYDSGYMTRLTAGLELNGAKDEKRGFELCYLAKYVLATQGKHRLYTGMHIFCEVLNYSIALAQTLWLVHFFVVTGVPEFLPIQVSTWSDFEKFYFPPTGSCSVSWNKTHHQVMCLLPLNRLYMYMFLFIHAWYIFLTIMSGMMLVYRIVLLAPSQRVAMMKFSAPWTEKDTIKSLCYRLSYCDWFFLNRFQRVMTDIDFAQMLEKIAMVSVLKGCDMQNDEDNRSSYVSEDGHKELGSSTATSPV</sequence>
<evidence type="ECO:0000313" key="15">
    <source>
        <dbReference type="Proteomes" id="UP000887116"/>
    </source>
</evidence>
<dbReference type="GO" id="GO:0005243">
    <property type="term" value="F:gap junction channel activity"/>
    <property type="evidence" value="ECO:0007669"/>
    <property type="project" value="TreeGrafter"/>
</dbReference>
<keyword evidence="5 12" id="KW-0812">Transmembrane</keyword>
<keyword evidence="8 12" id="KW-1133">Transmembrane helix</keyword>
<evidence type="ECO:0000256" key="7">
    <source>
        <dbReference type="ARBA" id="ARBA00022949"/>
    </source>
</evidence>
<keyword evidence="9 12" id="KW-0406">Ion transport</keyword>
<keyword evidence="10 12" id="KW-0472">Membrane</keyword>
<dbReference type="GO" id="GO:0005921">
    <property type="term" value="C:gap junction"/>
    <property type="evidence" value="ECO:0007669"/>
    <property type="project" value="UniProtKB-SubCell"/>
</dbReference>
<evidence type="ECO:0000256" key="4">
    <source>
        <dbReference type="ARBA" id="ARBA00022475"/>
    </source>
</evidence>
<evidence type="ECO:0000256" key="1">
    <source>
        <dbReference type="ARBA" id="ARBA00004610"/>
    </source>
</evidence>
<accession>A0A8X6IBR0</accession>
<feature type="transmembrane region" description="Helical" evidence="12">
    <location>
        <begin position="21"/>
        <end position="47"/>
    </location>
</feature>
<comment type="subcellular location">
    <subcellularLocation>
        <location evidence="1">Cell junction</location>
        <location evidence="1">Gap junction</location>
    </subcellularLocation>
    <subcellularLocation>
        <location evidence="2 12">Cell membrane</location>
        <topology evidence="2 12">Multi-pass membrane protein</topology>
    </subcellularLocation>
</comment>
<feature type="region of interest" description="Disordered" evidence="13">
    <location>
        <begin position="350"/>
        <end position="373"/>
    </location>
</feature>
<proteinExistence type="inferred from homology"/>
<dbReference type="Proteomes" id="UP000887116">
    <property type="component" value="Unassembled WGS sequence"/>
</dbReference>
<protein>
    <recommendedName>
        <fullName evidence="12">Innexin</fullName>
    </recommendedName>
</protein>
<comment type="similarity">
    <text evidence="12">Belongs to the pannexin family.</text>
</comment>
<evidence type="ECO:0000256" key="12">
    <source>
        <dbReference type="RuleBase" id="RU010713"/>
    </source>
</evidence>
<keyword evidence="6" id="KW-0303">Gap junction</keyword>
<evidence type="ECO:0000256" key="13">
    <source>
        <dbReference type="SAM" id="MobiDB-lite"/>
    </source>
</evidence>
<evidence type="ECO:0000256" key="5">
    <source>
        <dbReference type="ARBA" id="ARBA00022692"/>
    </source>
</evidence>
<evidence type="ECO:0000256" key="8">
    <source>
        <dbReference type="ARBA" id="ARBA00022989"/>
    </source>
</evidence>
<dbReference type="PANTHER" id="PTHR11893">
    <property type="entry name" value="INNEXIN"/>
    <property type="match status" value="1"/>
</dbReference>
<evidence type="ECO:0000256" key="11">
    <source>
        <dbReference type="ARBA" id="ARBA00023303"/>
    </source>
</evidence>
<gene>
    <name evidence="14" type="primary">Inx2</name>
    <name evidence="12" type="synonym">inx</name>
    <name evidence="14" type="ORF">TNCT_134871</name>
</gene>
<evidence type="ECO:0000313" key="14">
    <source>
        <dbReference type="EMBL" id="GFQ74355.1"/>
    </source>
</evidence>
<dbReference type="Pfam" id="PF00876">
    <property type="entry name" value="Innexin"/>
    <property type="match status" value="1"/>
</dbReference>
<comment type="function">
    <text evidence="12">Structural component of the gap junctions.</text>
</comment>
<keyword evidence="7" id="KW-0965">Cell junction</keyword>
<dbReference type="GO" id="GO:0005886">
    <property type="term" value="C:plasma membrane"/>
    <property type="evidence" value="ECO:0007669"/>
    <property type="project" value="UniProtKB-SubCell"/>
</dbReference>